<feature type="compositionally biased region" description="Low complexity" evidence="1">
    <location>
        <begin position="63"/>
        <end position="80"/>
    </location>
</feature>
<sequence>MPLPLEPASDPRAHARSSDQSGTSSSREAAKKRLTDAETRLRRFQEAIEAGVDPAALAETINEAQAERAAATAELDATPTSSALSEAEIHARIDSLGDIGPALANTSPDKLANPYTAVSPKIRHQPDDHATDVTIEPVGQVNSKDVGGDLTPDTWVASPFRGLVTMPSTVIQPRA</sequence>
<feature type="region of interest" description="Disordered" evidence="1">
    <location>
        <begin position="1"/>
        <end position="37"/>
    </location>
</feature>
<evidence type="ECO:0000313" key="3">
    <source>
        <dbReference type="Proteomes" id="UP000548304"/>
    </source>
</evidence>
<name>A0A852YS25_9ACTN</name>
<dbReference type="AlphaFoldDB" id="A0A852YS25"/>
<keyword evidence="3" id="KW-1185">Reference proteome</keyword>
<proteinExistence type="predicted"/>
<dbReference type="EMBL" id="JACBYW010000001">
    <property type="protein sequence ID" value="NYH77521.1"/>
    <property type="molecule type" value="Genomic_DNA"/>
</dbReference>
<reference evidence="2 3" key="1">
    <citation type="submission" date="2020-07" db="EMBL/GenBank/DDBJ databases">
        <title>Genomic Encyclopedia of Type Strains, Phase III (KMG-III): the genomes of soil and plant-associated and newly described type strains.</title>
        <authorList>
            <person name="Whitman W."/>
        </authorList>
    </citation>
    <scope>NUCLEOTIDE SEQUENCE [LARGE SCALE GENOMIC DNA]</scope>
    <source>
        <strain evidence="2 3">CECT 8576</strain>
    </source>
</reference>
<gene>
    <name evidence="2" type="ORF">FHR84_000835</name>
</gene>
<dbReference type="Proteomes" id="UP000548304">
    <property type="component" value="Unassembled WGS sequence"/>
</dbReference>
<dbReference type="RefSeq" id="WP_179534042.1">
    <property type="nucleotide sequence ID" value="NZ_JACBYW010000001.1"/>
</dbReference>
<comment type="caution">
    <text evidence="2">The sequence shown here is derived from an EMBL/GenBank/DDBJ whole genome shotgun (WGS) entry which is preliminary data.</text>
</comment>
<organism evidence="2 3">
    <name type="scientific">Actinopolyspora biskrensis</name>
    <dbReference type="NCBI Taxonomy" id="1470178"/>
    <lineage>
        <taxon>Bacteria</taxon>
        <taxon>Bacillati</taxon>
        <taxon>Actinomycetota</taxon>
        <taxon>Actinomycetes</taxon>
        <taxon>Actinopolysporales</taxon>
        <taxon>Actinopolysporaceae</taxon>
        <taxon>Actinopolyspora</taxon>
    </lineage>
</organism>
<feature type="region of interest" description="Disordered" evidence="1">
    <location>
        <begin position="63"/>
        <end position="83"/>
    </location>
</feature>
<feature type="compositionally biased region" description="Basic and acidic residues" evidence="1">
    <location>
        <begin position="28"/>
        <end position="37"/>
    </location>
</feature>
<evidence type="ECO:0000313" key="2">
    <source>
        <dbReference type="EMBL" id="NYH77521.1"/>
    </source>
</evidence>
<protein>
    <submittedName>
        <fullName evidence="2">Uncharacterized protein</fullName>
    </submittedName>
</protein>
<accession>A0A852YS25</accession>
<evidence type="ECO:0000256" key="1">
    <source>
        <dbReference type="SAM" id="MobiDB-lite"/>
    </source>
</evidence>